<evidence type="ECO:0000313" key="6">
    <source>
        <dbReference type="EMBL" id="GAF35823.1"/>
    </source>
</evidence>
<comment type="similarity">
    <text evidence="1">Belongs to the ABC transporter superfamily.</text>
</comment>
<keyword evidence="2" id="KW-0813">Transport</keyword>
<reference evidence="7 9" key="2">
    <citation type="journal article" date="2015" name="Genome Announc.">
        <title>Expanding the biotechnology potential of lactobacilli through comparative genomics of 213 strains and associated genera.</title>
        <authorList>
            <person name="Sun Z."/>
            <person name="Harris H.M."/>
            <person name="McCann A."/>
            <person name="Guo C."/>
            <person name="Argimon S."/>
            <person name="Zhang W."/>
            <person name="Yang X."/>
            <person name="Jeffery I.B."/>
            <person name="Cooney J.C."/>
            <person name="Kagawa T.F."/>
            <person name="Liu W."/>
            <person name="Song Y."/>
            <person name="Salvetti E."/>
            <person name="Wrobel A."/>
            <person name="Rasinkangas P."/>
            <person name="Parkhill J."/>
            <person name="Rea M.C."/>
            <person name="O'Sullivan O."/>
            <person name="Ritari J."/>
            <person name="Douillard F.P."/>
            <person name="Paul Ross R."/>
            <person name="Yang R."/>
            <person name="Briner A.E."/>
            <person name="Felis G.E."/>
            <person name="de Vos W.M."/>
            <person name="Barrangou R."/>
            <person name="Klaenhammer T.R."/>
            <person name="Caufield P.W."/>
            <person name="Cui Y."/>
            <person name="Zhang H."/>
            <person name="O'Toole P.W."/>
        </authorList>
    </citation>
    <scope>NUCLEOTIDE SEQUENCE [LARGE SCALE GENOMIC DNA]</scope>
    <source>
        <strain evidence="7 9">DSM 18382</strain>
    </source>
</reference>
<dbReference type="AlphaFoldDB" id="X0P9W1"/>
<dbReference type="GO" id="GO:0005524">
    <property type="term" value="F:ATP binding"/>
    <property type="evidence" value="ECO:0007669"/>
    <property type="project" value="UniProtKB-KW"/>
</dbReference>
<dbReference type="InterPro" id="IPR017871">
    <property type="entry name" value="ABC_transporter-like_CS"/>
</dbReference>
<evidence type="ECO:0000256" key="2">
    <source>
        <dbReference type="ARBA" id="ARBA00022448"/>
    </source>
</evidence>
<dbReference type="Proteomes" id="UP000019488">
    <property type="component" value="Unassembled WGS sequence"/>
</dbReference>
<sequence>MIIQTNGLTKVYQSKVAVDHINLKVKTGSLTALLGPNGAGKTTIMAMLAGLLAPTAGTIQFKPGAKVSMVFQQSILDNDLTVKENLEIRSHFYKNVAPGRINDLIGKVGLTGFMNQKYRQLSGGQRRRVDIARALINQPDVLFLDEPTTGLDIQTRSAIWTLLHELREHEHLTIILTTHYLNEADHADEVYIIDHGNIIADGSADSIKAEYAHSRLTILTTRVAELLRLIPKKVIQTVSVHKIVCLPSSTDEALRILTSSRCYIESFNYQSGTMDDAFLKLTGREMR</sequence>
<dbReference type="OrthoDB" id="9804819at2"/>
<dbReference type="InterPro" id="IPR027417">
    <property type="entry name" value="P-loop_NTPase"/>
</dbReference>
<keyword evidence="3" id="KW-0547">Nucleotide-binding</keyword>
<dbReference type="RefSeq" id="WP_035178363.1">
    <property type="nucleotide sequence ID" value="NZ_AZFY01000085.1"/>
</dbReference>
<evidence type="ECO:0000313" key="8">
    <source>
        <dbReference type="Proteomes" id="UP000019488"/>
    </source>
</evidence>
<dbReference type="EMBL" id="AZFY01000085">
    <property type="protein sequence ID" value="KRM08380.1"/>
    <property type="molecule type" value="Genomic_DNA"/>
</dbReference>
<dbReference type="Pfam" id="PF00005">
    <property type="entry name" value="ABC_tran"/>
    <property type="match status" value="1"/>
</dbReference>
<dbReference type="InterPro" id="IPR003439">
    <property type="entry name" value="ABC_transporter-like_ATP-bd"/>
</dbReference>
<keyword evidence="4 6" id="KW-0067">ATP-binding</keyword>
<dbReference type="SMART" id="SM00382">
    <property type="entry name" value="AAA"/>
    <property type="match status" value="1"/>
</dbReference>
<feature type="domain" description="ABC transporter" evidence="5">
    <location>
        <begin position="3"/>
        <end position="220"/>
    </location>
</feature>
<dbReference type="PROSITE" id="PS00211">
    <property type="entry name" value="ABC_TRANSPORTER_1"/>
    <property type="match status" value="1"/>
</dbReference>
<dbReference type="Proteomes" id="UP000051966">
    <property type="component" value="Unassembled WGS sequence"/>
</dbReference>
<dbReference type="GO" id="GO:0016887">
    <property type="term" value="F:ATP hydrolysis activity"/>
    <property type="evidence" value="ECO:0007669"/>
    <property type="project" value="InterPro"/>
</dbReference>
<dbReference type="PANTHER" id="PTHR42711">
    <property type="entry name" value="ABC TRANSPORTER ATP-BINDING PROTEIN"/>
    <property type="match status" value="1"/>
</dbReference>
<evidence type="ECO:0000256" key="1">
    <source>
        <dbReference type="ARBA" id="ARBA00005417"/>
    </source>
</evidence>
<gene>
    <name evidence="7" type="ORF">FD41_GL000152</name>
    <name evidence="6" type="ORF">JCM14108_751</name>
</gene>
<evidence type="ECO:0000313" key="7">
    <source>
        <dbReference type="EMBL" id="KRM08380.1"/>
    </source>
</evidence>
<protein>
    <submittedName>
        <fullName evidence="7">ABC transporter ATP-binding protein</fullName>
    </submittedName>
    <submittedName>
        <fullName evidence="6">Putative ABC transporter, ATP-binding protein</fullName>
    </submittedName>
</protein>
<dbReference type="EMBL" id="BAKI01000005">
    <property type="protein sequence ID" value="GAF35823.1"/>
    <property type="molecule type" value="Genomic_DNA"/>
</dbReference>
<reference evidence="6" key="1">
    <citation type="journal article" date="2014" name="Genome Announc.">
        <title>Draft Genome Sequences of Two Lactobacillus Strains, L. farraginis JCM 14108T and L. composti JCM 14202T, Isolated from Compost of Distilled Shochu Residue.</title>
        <authorList>
            <person name="Yuki M."/>
            <person name="Oshima K."/>
            <person name="Suda W."/>
            <person name="Kitahara M."/>
            <person name="Kitamura K."/>
            <person name="Iida T."/>
            <person name="Hattori M."/>
            <person name="Ohkuma M."/>
        </authorList>
    </citation>
    <scope>NUCLEOTIDE SEQUENCE [LARGE SCALE GENOMIC DNA]</scope>
    <source>
        <strain evidence="6">JCM 14108</strain>
    </source>
</reference>
<evidence type="ECO:0000313" key="9">
    <source>
        <dbReference type="Proteomes" id="UP000051966"/>
    </source>
</evidence>
<dbReference type="PANTHER" id="PTHR42711:SF5">
    <property type="entry name" value="ABC TRANSPORTER ATP-BINDING PROTEIN NATA"/>
    <property type="match status" value="1"/>
</dbReference>
<dbReference type="InterPro" id="IPR003593">
    <property type="entry name" value="AAA+_ATPase"/>
</dbReference>
<organism evidence="6 8">
    <name type="scientific">Lentilactobacillus farraginis DSM 18382 = JCM 14108</name>
    <dbReference type="NCBI Taxonomy" id="1423743"/>
    <lineage>
        <taxon>Bacteria</taxon>
        <taxon>Bacillati</taxon>
        <taxon>Bacillota</taxon>
        <taxon>Bacilli</taxon>
        <taxon>Lactobacillales</taxon>
        <taxon>Lactobacillaceae</taxon>
        <taxon>Lentilactobacillus</taxon>
    </lineage>
</organism>
<dbReference type="SUPFAM" id="SSF52540">
    <property type="entry name" value="P-loop containing nucleoside triphosphate hydrolases"/>
    <property type="match status" value="1"/>
</dbReference>
<evidence type="ECO:0000256" key="4">
    <source>
        <dbReference type="ARBA" id="ARBA00022840"/>
    </source>
</evidence>
<name>X0P9W1_9LACO</name>
<dbReference type="STRING" id="1423743.FD41_GL000152"/>
<dbReference type="PROSITE" id="PS50893">
    <property type="entry name" value="ABC_TRANSPORTER_2"/>
    <property type="match status" value="1"/>
</dbReference>
<evidence type="ECO:0000256" key="3">
    <source>
        <dbReference type="ARBA" id="ARBA00022741"/>
    </source>
</evidence>
<evidence type="ECO:0000259" key="5">
    <source>
        <dbReference type="PROSITE" id="PS50893"/>
    </source>
</evidence>
<proteinExistence type="inferred from homology"/>
<dbReference type="Gene3D" id="3.40.50.300">
    <property type="entry name" value="P-loop containing nucleotide triphosphate hydrolases"/>
    <property type="match status" value="1"/>
</dbReference>
<keyword evidence="9" id="KW-1185">Reference proteome</keyword>
<dbReference type="InterPro" id="IPR050763">
    <property type="entry name" value="ABC_transporter_ATP-binding"/>
</dbReference>
<dbReference type="PATRIC" id="fig|1423743.5.peg.166"/>
<accession>X0P9W1</accession>
<comment type="caution">
    <text evidence="6">The sequence shown here is derived from an EMBL/GenBank/DDBJ whole genome shotgun (WGS) entry which is preliminary data.</text>
</comment>